<proteinExistence type="predicted"/>
<accession>A0A2I0K3S5</accession>
<dbReference type="EMBL" id="PGOL01000974">
    <property type="protein sequence ID" value="PKI62356.1"/>
    <property type="molecule type" value="Genomic_DNA"/>
</dbReference>
<comment type="caution">
    <text evidence="2">The sequence shown here is derived from an EMBL/GenBank/DDBJ whole genome shotgun (WGS) entry which is preliminary data.</text>
</comment>
<reference evidence="2 3" key="1">
    <citation type="submission" date="2017-11" db="EMBL/GenBank/DDBJ databases">
        <title>De-novo sequencing of pomegranate (Punica granatum L.) genome.</title>
        <authorList>
            <person name="Akparov Z."/>
            <person name="Amiraslanov A."/>
            <person name="Hajiyeva S."/>
            <person name="Abbasov M."/>
            <person name="Kaur K."/>
            <person name="Hamwieh A."/>
            <person name="Solovyev V."/>
            <person name="Salamov A."/>
            <person name="Braich B."/>
            <person name="Kosarev P."/>
            <person name="Mahmoud A."/>
            <person name="Hajiyev E."/>
            <person name="Babayeva S."/>
            <person name="Izzatullayeva V."/>
            <person name="Mammadov A."/>
            <person name="Mammadov A."/>
            <person name="Sharifova S."/>
            <person name="Ojaghi J."/>
            <person name="Eynullazada K."/>
            <person name="Bayramov B."/>
            <person name="Abdulazimova A."/>
            <person name="Shahmuradov I."/>
        </authorList>
    </citation>
    <scope>NUCLEOTIDE SEQUENCE [LARGE SCALE GENOMIC DNA]</scope>
    <source>
        <strain evidence="3">cv. AG2017</strain>
        <tissue evidence="2">Leaf</tissue>
    </source>
</reference>
<sequence length="75" mass="8102">MAEAHGPLQGIRPSNEPEQPPCLASVQALKTPGRSLKLRQWLLVQLVMHGGEPPPVGPVVEEEPRLLDGHLEAAK</sequence>
<gene>
    <name evidence="2" type="ORF">CRG98_017162</name>
</gene>
<feature type="region of interest" description="Disordered" evidence="1">
    <location>
        <begin position="1"/>
        <end position="21"/>
    </location>
</feature>
<name>A0A2I0K3S5_PUNGR</name>
<dbReference type="AlphaFoldDB" id="A0A2I0K3S5"/>
<evidence type="ECO:0000256" key="1">
    <source>
        <dbReference type="SAM" id="MobiDB-lite"/>
    </source>
</evidence>
<dbReference type="Proteomes" id="UP000233551">
    <property type="component" value="Unassembled WGS sequence"/>
</dbReference>
<evidence type="ECO:0000313" key="3">
    <source>
        <dbReference type="Proteomes" id="UP000233551"/>
    </source>
</evidence>
<feature type="compositionally biased region" description="Basic and acidic residues" evidence="1">
    <location>
        <begin position="62"/>
        <end position="75"/>
    </location>
</feature>
<feature type="region of interest" description="Disordered" evidence="1">
    <location>
        <begin position="52"/>
        <end position="75"/>
    </location>
</feature>
<organism evidence="2 3">
    <name type="scientific">Punica granatum</name>
    <name type="common">Pomegranate</name>
    <dbReference type="NCBI Taxonomy" id="22663"/>
    <lineage>
        <taxon>Eukaryota</taxon>
        <taxon>Viridiplantae</taxon>
        <taxon>Streptophyta</taxon>
        <taxon>Embryophyta</taxon>
        <taxon>Tracheophyta</taxon>
        <taxon>Spermatophyta</taxon>
        <taxon>Magnoliopsida</taxon>
        <taxon>eudicotyledons</taxon>
        <taxon>Gunneridae</taxon>
        <taxon>Pentapetalae</taxon>
        <taxon>rosids</taxon>
        <taxon>malvids</taxon>
        <taxon>Myrtales</taxon>
        <taxon>Lythraceae</taxon>
        <taxon>Punica</taxon>
    </lineage>
</organism>
<evidence type="ECO:0000313" key="2">
    <source>
        <dbReference type="EMBL" id="PKI62356.1"/>
    </source>
</evidence>
<protein>
    <submittedName>
        <fullName evidence="2">Uncharacterized protein</fullName>
    </submittedName>
</protein>
<keyword evidence="3" id="KW-1185">Reference proteome</keyword>